<dbReference type="AlphaFoldDB" id="W3VWZ5"/>
<feature type="region of interest" description="Disordered" evidence="1">
    <location>
        <begin position="399"/>
        <end position="430"/>
    </location>
</feature>
<feature type="compositionally biased region" description="Polar residues" evidence="1">
    <location>
        <begin position="9"/>
        <end position="26"/>
    </location>
</feature>
<evidence type="ECO:0000256" key="1">
    <source>
        <dbReference type="SAM" id="MobiDB-lite"/>
    </source>
</evidence>
<organism evidence="2 3">
    <name type="scientific">Moesziomyces aphidis</name>
    <name type="common">Pseudozyma aphidis</name>
    <dbReference type="NCBI Taxonomy" id="84754"/>
    <lineage>
        <taxon>Eukaryota</taxon>
        <taxon>Fungi</taxon>
        <taxon>Dikarya</taxon>
        <taxon>Basidiomycota</taxon>
        <taxon>Ustilaginomycotina</taxon>
        <taxon>Ustilaginomycetes</taxon>
        <taxon>Ustilaginales</taxon>
        <taxon>Ustilaginaceae</taxon>
        <taxon>Moesziomyces</taxon>
    </lineage>
</organism>
<dbReference type="Proteomes" id="UP000019462">
    <property type="component" value="Unassembled WGS sequence"/>
</dbReference>
<keyword evidence="3" id="KW-1185">Reference proteome</keyword>
<accession>W3VWZ5</accession>
<dbReference type="OrthoDB" id="3345971at2759"/>
<feature type="region of interest" description="Disordered" evidence="1">
    <location>
        <begin position="1"/>
        <end position="67"/>
    </location>
</feature>
<dbReference type="HOGENOM" id="CLU_329851_0_0_1"/>
<sequence length="870" mass="96180">MADSMFRHGTTQYEQDNGTMGQSNISAMPFDDRNENTGASFVRTDPGTHHHSGPPQQRAGSGEARDAICSQHAVETRTSGRAASVGCGDHGQALVFPQRTVDGILMRVGREKGSAAAFARPPKPTYRHAGVTRRASCRDDEHAWLVRSSERDIAAASCDGGSGGGPLSTLDDGFDRPTLIHGDLPGSIIATTGKAELLAALPAEPSRVTQTAPRVRASFRNRLSASSPAAVVWRDRWTLYAVISSFLVWGSIGFLESELVRRNVEGIQASFVPRIPSHAATRPLLRSALIDITFRSREPLTRRLPNIHMFFRRAHVTMSLTPHPPLSFYSTSEDPPADVSLLVTLTSPHIDRSCHRILHSKRWQNRSAPLISTTLSGANMELSVDVHSTDVFLFPTKRQRQRSSDITTSPTESALGSLSPSTVIPNTGESPAYSELDDGDVFSSTNLSNDDHAVLYAYVDIRFPLPSSSSLASASRIRNRLKSLTLTLTGNESISFPSGAFEMNRTFHDEKSIDEVLDLDYFEPGKTYRFERSFLVDHNAAPFQRSSLGANNQKLVAKATFHSLLSRSMTATKKVYFVDCKSDEGNEMIVWDKDVRTHADGIGPFSLRNRSEVFTVGGYLRTNFDLLSPLDGVRIVGLRAFVEQRATLSSRSQRPGYVETVKPRKERFLDLDRRQIEELFRTKKLQGGGEGVSPDGECYPSLEVVSRLPDDKKIRPSTVDGNDAAIRFRSYIDYEIDFIDGEFRPLGNESPEADELIYVDGQKMKRFHVSIPVVLNSCACRPDSLNLPSYACEDPMPVACIREKVAQLDALHDRQTDPSAFPCICTFTLESLLEVEKKSLAQSHDSDAASSRRSAPLLHDFDPLPAYKRF</sequence>
<gene>
    <name evidence="2" type="ORF">PaG_00009</name>
</gene>
<evidence type="ECO:0000313" key="2">
    <source>
        <dbReference type="EMBL" id="ETS65286.1"/>
    </source>
</evidence>
<comment type="caution">
    <text evidence="2">The sequence shown here is derived from an EMBL/GenBank/DDBJ whole genome shotgun (WGS) entry which is preliminary data.</text>
</comment>
<name>W3VWZ5_MOEAP</name>
<feature type="compositionally biased region" description="Polar residues" evidence="1">
    <location>
        <begin position="404"/>
        <end position="429"/>
    </location>
</feature>
<protein>
    <submittedName>
        <fullName evidence="2">Uncharacterized protein</fullName>
    </submittedName>
</protein>
<dbReference type="EMBL" id="AWNI01000001">
    <property type="protein sequence ID" value="ETS65286.1"/>
    <property type="molecule type" value="Genomic_DNA"/>
</dbReference>
<evidence type="ECO:0000313" key="3">
    <source>
        <dbReference type="Proteomes" id="UP000019462"/>
    </source>
</evidence>
<proteinExistence type="predicted"/>
<reference evidence="2 3" key="1">
    <citation type="journal article" date="2014" name="Genome Announc.">
        <title>Genome sequence of the basidiomycetous fungus Pseudozyma aphidis DSM70725, an efficient producer of biosurfactant mannosylerythritol lipids.</title>
        <authorList>
            <person name="Lorenz S."/>
            <person name="Guenther M."/>
            <person name="Grumaz C."/>
            <person name="Rupp S."/>
            <person name="Zibek S."/>
            <person name="Sohn K."/>
        </authorList>
    </citation>
    <scope>NUCLEOTIDE SEQUENCE [LARGE SCALE GENOMIC DNA]</scope>
    <source>
        <strain evidence="3">ATCC 32657 / CBS 517.83 / DSM 70725 / JCM 10318 / NBRC 10182 / NRRL Y-7954 / St-0401</strain>
    </source>
</reference>